<evidence type="ECO:0000313" key="2">
    <source>
        <dbReference type="EMBL" id="NDY56953.1"/>
    </source>
</evidence>
<dbReference type="Gene3D" id="1.10.3210.10">
    <property type="entry name" value="Hypothetical protein af1432"/>
    <property type="match status" value="1"/>
</dbReference>
<dbReference type="SMART" id="SM00471">
    <property type="entry name" value="HDc"/>
    <property type="match status" value="1"/>
</dbReference>
<dbReference type="EMBL" id="JAAGRQ010000032">
    <property type="protein sequence ID" value="NDY56953.1"/>
    <property type="molecule type" value="Genomic_DNA"/>
</dbReference>
<name>A0A7K3NM94_9BACT</name>
<organism evidence="2 3">
    <name type="scientific">Desulfolutivibrio sulfodismutans</name>
    <dbReference type="NCBI Taxonomy" id="63561"/>
    <lineage>
        <taxon>Bacteria</taxon>
        <taxon>Pseudomonadati</taxon>
        <taxon>Thermodesulfobacteriota</taxon>
        <taxon>Desulfovibrionia</taxon>
        <taxon>Desulfovibrionales</taxon>
        <taxon>Desulfovibrionaceae</taxon>
        <taxon>Desulfolutivibrio</taxon>
    </lineage>
</organism>
<dbReference type="PROSITE" id="PS51832">
    <property type="entry name" value="HD_GYP"/>
    <property type="match status" value="1"/>
</dbReference>
<gene>
    <name evidence="2" type="ORF">G3N56_09390</name>
</gene>
<dbReference type="AlphaFoldDB" id="A0A7K3NM94"/>
<reference evidence="2 3" key="1">
    <citation type="submission" date="2020-02" db="EMBL/GenBank/DDBJ databases">
        <title>Comparative genomics of sulfur disproportionating microorganisms.</title>
        <authorList>
            <person name="Ward L.M."/>
            <person name="Bertran E."/>
            <person name="Johnston D.T."/>
        </authorList>
    </citation>
    <scope>NUCLEOTIDE SEQUENCE [LARGE SCALE GENOMIC DNA]</scope>
    <source>
        <strain evidence="2 3">DSM 3696</strain>
    </source>
</reference>
<dbReference type="NCBIfam" id="TIGR00277">
    <property type="entry name" value="HDIG"/>
    <property type="match status" value="1"/>
</dbReference>
<dbReference type="InterPro" id="IPR006675">
    <property type="entry name" value="HDIG_dom"/>
</dbReference>
<feature type="domain" description="HD-GYP" evidence="1">
    <location>
        <begin position="154"/>
        <end position="351"/>
    </location>
</feature>
<evidence type="ECO:0000259" key="1">
    <source>
        <dbReference type="PROSITE" id="PS51832"/>
    </source>
</evidence>
<dbReference type="RefSeq" id="WP_163302000.1">
    <property type="nucleotide sequence ID" value="NZ_JAAGRQ010000032.1"/>
</dbReference>
<dbReference type="CDD" id="cd00077">
    <property type="entry name" value="HDc"/>
    <property type="match status" value="1"/>
</dbReference>
<protein>
    <submittedName>
        <fullName evidence="2">DUF3391 domain-containing protein</fullName>
    </submittedName>
</protein>
<dbReference type="InterPro" id="IPR003607">
    <property type="entry name" value="HD/PDEase_dom"/>
</dbReference>
<comment type="caution">
    <text evidence="2">The sequence shown here is derived from an EMBL/GenBank/DDBJ whole genome shotgun (WGS) entry which is preliminary data.</text>
</comment>
<sequence>MHVDEYPILIDQLCPGLFVRLETATDIGSLPKKAFKITNAEQIEEIRRLGIRHVICISDKSDRLPISLEELDKQADPGLSGRPAKAFKTPVSLELLGLKRETIARNKERRDRFAACEKRYDDAVSQVVGVLKKAAKPSDAVLDAAREMVDSLVNTFLSDLDVVVSLMTTKPREETRNYHALNVTVLSLMLARELGLGKSQMHDLGMGALFHDVGKGRVPIQRFTKGNMTTLNRVVREYYREHPVLGAKIVSAFPDFPPAALDVVLKHHETLDGQGFPSGLTAEDIPVLARIAAVADAYDTLCNRRDEVGFATPHEALRAMYGKKTSLDQMLLASFIRNIGVYPPGSIVELSSGLTGMVVSSSPKASFRPSVLVHHPDIPRKEALLIDLTIEEDLKILRALRPEELPREVFAYLNPVRRANYYVDTLPPA</sequence>
<dbReference type="SUPFAM" id="SSF109604">
    <property type="entry name" value="HD-domain/PDEase-like"/>
    <property type="match status" value="1"/>
</dbReference>
<dbReference type="PANTHER" id="PTHR43155">
    <property type="entry name" value="CYCLIC DI-GMP PHOSPHODIESTERASE PA4108-RELATED"/>
    <property type="match status" value="1"/>
</dbReference>
<dbReference type="Pfam" id="PF11871">
    <property type="entry name" value="DUF3391"/>
    <property type="match status" value="1"/>
</dbReference>
<dbReference type="Proteomes" id="UP000469724">
    <property type="component" value="Unassembled WGS sequence"/>
</dbReference>
<evidence type="ECO:0000313" key="3">
    <source>
        <dbReference type="Proteomes" id="UP000469724"/>
    </source>
</evidence>
<keyword evidence="3" id="KW-1185">Reference proteome</keyword>
<dbReference type="PANTHER" id="PTHR43155:SF2">
    <property type="entry name" value="CYCLIC DI-GMP PHOSPHODIESTERASE PA4108"/>
    <property type="match status" value="1"/>
</dbReference>
<dbReference type="InterPro" id="IPR021812">
    <property type="entry name" value="DUF3391"/>
</dbReference>
<dbReference type="InterPro" id="IPR037522">
    <property type="entry name" value="HD_GYP_dom"/>
</dbReference>
<accession>A0A7K3NM94</accession>
<proteinExistence type="predicted"/>
<dbReference type="Pfam" id="PF13487">
    <property type="entry name" value="HD_5"/>
    <property type="match status" value="1"/>
</dbReference>